<keyword evidence="3" id="KW-1185">Reference proteome</keyword>
<name>A0ABV6H5B8_9ACTN</name>
<sequence>MGHSTSDQLLPVISAGTPILPRGDGRLHVGGEPASALILTVDPPADARSVARLLDDLRRPLTRAQLTGRARAAGLTMAALTALLQRLVAAGKAEPPPAPDTAQLRVRIHGRGPLAALLADGLAARDVPVVSEALGPAALAPSRRLDCNLLLLADRLIVDPSVRLALMAARTPHLPVVVHDGVGVVGPLVLPGLSSCLQCADLYRTELDPEWPRLAAQLAAVGCDAHPEAVAVTATLACQEVEGIARRLRAGDTSPPQTLNHRLRIHSRPAGTTLVAAEPHPRCGCRPTAANPPSRQRVHYPQSRRKDSVERHHTGTGPPQCEVGSAPTGHGGPSGGRIR</sequence>
<accession>A0ABV6H5B8</accession>
<reference evidence="2 3" key="1">
    <citation type="submission" date="2024-09" db="EMBL/GenBank/DDBJ databases">
        <authorList>
            <person name="Sun Q."/>
            <person name="Mori K."/>
        </authorList>
    </citation>
    <scope>NUCLEOTIDE SEQUENCE [LARGE SCALE GENOMIC DNA]</scope>
    <source>
        <strain evidence="2 3">CCM 7957</strain>
    </source>
</reference>
<feature type="compositionally biased region" description="Gly residues" evidence="1">
    <location>
        <begin position="329"/>
        <end position="339"/>
    </location>
</feature>
<dbReference type="EMBL" id="JBHLWV010000012">
    <property type="protein sequence ID" value="MFC0314067.1"/>
    <property type="molecule type" value="Genomic_DNA"/>
</dbReference>
<feature type="region of interest" description="Disordered" evidence="1">
    <location>
        <begin position="276"/>
        <end position="339"/>
    </location>
</feature>
<proteinExistence type="predicted"/>
<dbReference type="Proteomes" id="UP001589783">
    <property type="component" value="Unassembled WGS sequence"/>
</dbReference>
<evidence type="ECO:0000313" key="2">
    <source>
        <dbReference type="EMBL" id="MFC0314067.1"/>
    </source>
</evidence>
<gene>
    <name evidence="2" type="ORF">ACFFJD_04250</name>
</gene>
<evidence type="ECO:0000313" key="3">
    <source>
        <dbReference type="Proteomes" id="UP001589783"/>
    </source>
</evidence>
<organism evidence="2 3">
    <name type="scientific">Gordonia phosphorivorans</name>
    <dbReference type="NCBI Taxonomy" id="1056982"/>
    <lineage>
        <taxon>Bacteria</taxon>
        <taxon>Bacillati</taxon>
        <taxon>Actinomycetota</taxon>
        <taxon>Actinomycetes</taxon>
        <taxon>Mycobacteriales</taxon>
        <taxon>Gordoniaceae</taxon>
        <taxon>Gordonia</taxon>
    </lineage>
</organism>
<protein>
    <recommendedName>
        <fullName evidence="4">Cyclodehydratase</fullName>
    </recommendedName>
</protein>
<evidence type="ECO:0008006" key="4">
    <source>
        <dbReference type="Google" id="ProtNLM"/>
    </source>
</evidence>
<comment type="caution">
    <text evidence="2">The sequence shown here is derived from an EMBL/GenBank/DDBJ whole genome shotgun (WGS) entry which is preliminary data.</text>
</comment>
<dbReference type="RefSeq" id="WP_382361416.1">
    <property type="nucleotide sequence ID" value="NZ_JBHLWV010000012.1"/>
</dbReference>
<evidence type="ECO:0000256" key="1">
    <source>
        <dbReference type="SAM" id="MobiDB-lite"/>
    </source>
</evidence>
<feature type="compositionally biased region" description="Basic and acidic residues" evidence="1">
    <location>
        <begin position="304"/>
        <end position="313"/>
    </location>
</feature>
<dbReference type="Gene3D" id="3.40.50.720">
    <property type="entry name" value="NAD(P)-binding Rossmann-like Domain"/>
    <property type="match status" value="1"/>
</dbReference>